<protein>
    <submittedName>
        <fullName evidence="8">Prolipoprotein diacylglyceryl transferase</fullName>
        <ecNumber evidence="8">2.4.99.-</ecNumber>
    </submittedName>
</protein>
<dbReference type="Proteomes" id="UP001267426">
    <property type="component" value="Unassembled WGS sequence"/>
</dbReference>
<comment type="caution">
    <text evidence="8">The sequence shown here is derived from an EMBL/GenBank/DDBJ whole genome shotgun (WGS) entry which is preliminary data.</text>
</comment>
<dbReference type="EMBL" id="JAVRHT010000008">
    <property type="protein sequence ID" value="MDT0631146.1"/>
    <property type="molecule type" value="Genomic_DNA"/>
</dbReference>
<keyword evidence="9" id="KW-1185">Reference proteome</keyword>
<sequence>MDLTSLFGAHPEWFGPFTVLAFGAAYLTAVVVGYRRGWPPAAWLLVLAAAGIGGVVGTRLLPLGLDGLRALWLDGALPDAGVRRLPGTIAGALVAAEAARRLLGVRRSMLDPLASAGLVGIAVARVGCLLAGCCFGTPTDGPWGVTYAAGSFVHGFHLAHGVVEGGAAGPAPVHPIPLYDIAFALVVLALLPRLARRLRAPGSLCGAVVGLYAVHRFAQDFVRANDVTAWGGLTAVQVGMAAAAALALGAVLWAERRERGGAAESWGGADRAEPAPLRLVAVLGVVVALRLALDGWLTSAEAAVLLIRIVPAAGAVAVALVRSPAAAPLRWAAAGVAGALPLVAGFQTEPAAEPFSLWAVEAHGDVGRYQEFDICSDNLYQYTTAGAGVARVWVDPEAERTREVGVRVYGGRQAFSPRSDQAPRSEEAHGFAAVAPYARVDERNIGGSLGLHVGRSSILGPETATVFPSAGLRLGPRRAHFLVGFMDAPHFGAPAPAVHIGAGTGRLTADGQELRVTGGVSGSGFYVAGTIPAGRLFLEPMGAVASSNGDWIYQGGVRLRLHLPAE</sequence>
<dbReference type="RefSeq" id="WP_311662488.1">
    <property type="nucleotide sequence ID" value="NZ_JAVRHT010000008.1"/>
</dbReference>
<evidence type="ECO:0000256" key="3">
    <source>
        <dbReference type="ARBA" id="ARBA00022679"/>
    </source>
</evidence>
<evidence type="ECO:0000313" key="9">
    <source>
        <dbReference type="Proteomes" id="UP001267426"/>
    </source>
</evidence>
<feature type="transmembrane region" description="Helical" evidence="7">
    <location>
        <begin position="230"/>
        <end position="254"/>
    </location>
</feature>
<keyword evidence="8" id="KW-0328">Glycosyltransferase</keyword>
<keyword evidence="5 7" id="KW-1133">Transmembrane helix</keyword>
<dbReference type="PANTHER" id="PTHR30589:SF0">
    <property type="entry name" value="PHOSPHATIDYLGLYCEROL--PROLIPOPROTEIN DIACYLGLYCERYL TRANSFERASE"/>
    <property type="match status" value="1"/>
</dbReference>
<evidence type="ECO:0000313" key="8">
    <source>
        <dbReference type="EMBL" id="MDT0631146.1"/>
    </source>
</evidence>
<dbReference type="PANTHER" id="PTHR30589">
    <property type="entry name" value="PROLIPOPROTEIN DIACYLGLYCERYL TRANSFERASE"/>
    <property type="match status" value="1"/>
</dbReference>
<gene>
    <name evidence="8" type="ORF">RM540_05225</name>
</gene>
<feature type="transmembrane region" description="Helical" evidence="7">
    <location>
        <begin position="202"/>
        <end position="218"/>
    </location>
</feature>
<organism evidence="8 9">
    <name type="scientific">Rubrivirga litoralis</name>
    <dbReference type="NCBI Taxonomy" id="3075598"/>
    <lineage>
        <taxon>Bacteria</taxon>
        <taxon>Pseudomonadati</taxon>
        <taxon>Rhodothermota</taxon>
        <taxon>Rhodothermia</taxon>
        <taxon>Rhodothermales</taxon>
        <taxon>Rubricoccaceae</taxon>
        <taxon>Rubrivirga</taxon>
    </lineage>
</organism>
<evidence type="ECO:0000256" key="6">
    <source>
        <dbReference type="ARBA" id="ARBA00023136"/>
    </source>
</evidence>
<accession>A0ABU3BPK6</accession>
<keyword evidence="6 7" id="KW-0472">Membrane</keyword>
<keyword evidence="4 7" id="KW-0812">Transmembrane</keyword>
<feature type="transmembrane region" description="Helical" evidence="7">
    <location>
        <begin position="13"/>
        <end position="34"/>
    </location>
</feature>
<feature type="transmembrane region" description="Helical" evidence="7">
    <location>
        <begin position="275"/>
        <end position="293"/>
    </location>
</feature>
<evidence type="ECO:0000256" key="7">
    <source>
        <dbReference type="SAM" id="Phobius"/>
    </source>
</evidence>
<proteinExistence type="inferred from homology"/>
<evidence type="ECO:0000256" key="1">
    <source>
        <dbReference type="ARBA" id="ARBA00007150"/>
    </source>
</evidence>
<evidence type="ECO:0000256" key="2">
    <source>
        <dbReference type="ARBA" id="ARBA00022475"/>
    </source>
</evidence>
<reference evidence="8 9" key="1">
    <citation type="submission" date="2023-09" db="EMBL/GenBank/DDBJ databases">
        <authorList>
            <person name="Rey-Velasco X."/>
        </authorList>
    </citation>
    <scope>NUCLEOTIDE SEQUENCE [LARGE SCALE GENOMIC DNA]</scope>
    <source>
        <strain evidence="8 9">F394</strain>
    </source>
</reference>
<name>A0ABU3BPK6_9BACT</name>
<dbReference type="GO" id="GO:0016757">
    <property type="term" value="F:glycosyltransferase activity"/>
    <property type="evidence" value="ECO:0007669"/>
    <property type="project" value="UniProtKB-KW"/>
</dbReference>
<dbReference type="InterPro" id="IPR001640">
    <property type="entry name" value="Lgt"/>
</dbReference>
<dbReference type="Pfam" id="PF01790">
    <property type="entry name" value="LGT"/>
    <property type="match status" value="1"/>
</dbReference>
<feature type="transmembrane region" description="Helical" evidence="7">
    <location>
        <begin position="299"/>
        <end position="321"/>
    </location>
</feature>
<keyword evidence="3 8" id="KW-0808">Transferase</keyword>
<evidence type="ECO:0000256" key="5">
    <source>
        <dbReference type="ARBA" id="ARBA00022989"/>
    </source>
</evidence>
<feature type="transmembrane region" description="Helical" evidence="7">
    <location>
        <begin position="115"/>
        <end position="138"/>
    </location>
</feature>
<evidence type="ECO:0000256" key="4">
    <source>
        <dbReference type="ARBA" id="ARBA00022692"/>
    </source>
</evidence>
<feature type="transmembrane region" description="Helical" evidence="7">
    <location>
        <begin position="176"/>
        <end position="195"/>
    </location>
</feature>
<keyword evidence="2" id="KW-1003">Cell membrane</keyword>
<dbReference type="EC" id="2.4.99.-" evidence="8"/>
<comment type="similarity">
    <text evidence="1">Belongs to the Lgt family.</text>
</comment>
<feature type="transmembrane region" description="Helical" evidence="7">
    <location>
        <begin position="41"/>
        <end position="65"/>
    </location>
</feature>